<comment type="caution">
    <text evidence="2">The sequence shown here is derived from an EMBL/GenBank/DDBJ whole genome shotgun (WGS) entry which is preliminary data.</text>
</comment>
<dbReference type="Proteomes" id="UP000248066">
    <property type="component" value="Unassembled WGS sequence"/>
</dbReference>
<evidence type="ECO:0000313" key="2">
    <source>
        <dbReference type="EMBL" id="PYZ96884.1"/>
    </source>
</evidence>
<feature type="domain" description="Metallo-beta-lactamase" evidence="1">
    <location>
        <begin position="25"/>
        <end position="236"/>
    </location>
</feature>
<name>A0A2W0H4X6_9BACI</name>
<dbReference type="InterPro" id="IPR036866">
    <property type="entry name" value="RibonucZ/Hydroxyglut_hydro"/>
</dbReference>
<dbReference type="InterPro" id="IPR050662">
    <property type="entry name" value="Sec-metab_biosynth-thioest"/>
</dbReference>
<dbReference type="Pfam" id="PF00753">
    <property type="entry name" value="Lactamase_B"/>
    <property type="match status" value="1"/>
</dbReference>
<reference evidence="2 3" key="1">
    <citation type="submission" date="2017-10" db="EMBL/GenBank/DDBJ databases">
        <title>Bacillus sp. nov., a halophilic bacterium isolated from a Yangshapao Lake.</title>
        <authorList>
            <person name="Wang H."/>
        </authorList>
    </citation>
    <scope>NUCLEOTIDE SEQUENCE [LARGE SCALE GENOMIC DNA]</scope>
    <source>
        <strain evidence="2 3">YSP-3</strain>
    </source>
</reference>
<dbReference type="SMART" id="SM00849">
    <property type="entry name" value="Lactamase_B"/>
    <property type="match status" value="1"/>
</dbReference>
<proteinExistence type="predicted"/>
<protein>
    <recommendedName>
        <fullName evidence="1">Metallo-beta-lactamase domain-containing protein</fullName>
    </recommendedName>
</protein>
<gene>
    <name evidence="2" type="ORF">CR205_14500</name>
</gene>
<dbReference type="InterPro" id="IPR001279">
    <property type="entry name" value="Metallo-B-lactamas"/>
</dbReference>
<accession>A0A2W0H4X6</accession>
<dbReference type="Gene3D" id="3.60.15.10">
    <property type="entry name" value="Ribonuclease Z/Hydroxyacylglutathione hydrolase-like"/>
    <property type="match status" value="1"/>
</dbReference>
<evidence type="ECO:0000313" key="3">
    <source>
        <dbReference type="Proteomes" id="UP000248066"/>
    </source>
</evidence>
<sequence>MLVKTKEVAPSVHALTIPTPFLVGPVNVYVIEGEALTLVDTGPKTEEARDVLTEELKALGYRPEDVEILILTHHHPDHIGLTDLFTGAKLYGHEKTRPWLEGSETFHERKARFFSGLYQSHGVPEAVTAMIEGANSYYAAYASRSPLSGTLKEDDAVPGLAGWTVIETPGHAQSQISLYRESDGILISGDHLIKHISSNAIIEAPYEEGEERPKTLLQYRESLRKCLHVKRAFSGHGDPVDNPAELIRERMAKQLEKAAVIKALLGNEKLTAFELCVRLYPQMYKKQPGLTLSETLGHLDLLEDGGKVSAVKSEGVYYYQSC</sequence>
<keyword evidence="3" id="KW-1185">Reference proteome</keyword>
<dbReference type="EMBL" id="PDOF01000002">
    <property type="protein sequence ID" value="PYZ96884.1"/>
    <property type="molecule type" value="Genomic_DNA"/>
</dbReference>
<organism evidence="2 3">
    <name type="scientific">Alteribacter lacisalsi</name>
    <dbReference type="NCBI Taxonomy" id="2045244"/>
    <lineage>
        <taxon>Bacteria</taxon>
        <taxon>Bacillati</taxon>
        <taxon>Bacillota</taxon>
        <taxon>Bacilli</taxon>
        <taxon>Bacillales</taxon>
        <taxon>Bacillaceae</taxon>
        <taxon>Alteribacter</taxon>
    </lineage>
</organism>
<dbReference type="SUPFAM" id="SSF56281">
    <property type="entry name" value="Metallo-hydrolase/oxidoreductase"/>
    <property type="match status" value="1"/>
</dbReference>
<dbReference type="AlphaFoldDB" id="A0A2W0H4X6"/>
<evidence type="ECO:0000259" key="1">
    <source>
        <dbReference type="SMART" id="SM00849"/>
    </source>
</evidence>
<dbReference type="PANTHER" id="PTHR23131">
    <property type="entry name" value="ENDORIBONUCLEASE LACTB2"/>
    <property type="match status" value="1"/>
</dbReference>
<dbReference type="PANTHER" id="PTHR23131:SF4">
    <property type="entry name" value="METALLO-BETA-LACTAMASE SUPERFAMILY POTEIN"/>
    <property type="match status" value="1"/>
</dbReference>